<dbReference type="GO" id="GO:0008855">
    <property type="term" value="F:exodeoxyribonuclease VII activity"/>
    <property type="evidence" value="ECO:0007669"/>
    <property type="project" value="UniProtKB-UniRule"/>
</dbReference>
<keyword evidence="1 5" id="KW-0963">Cytoplasm</keyword>
<comment type="subunit">
    <text evidence="5">Heterooligomer composed of large and small subunits.</text>
</comment>
<evidence type="ECO:0000256" key="1">
    <source>
        <dbReference type="ARBA" id="ARBA00022490"/>
    </source>
</evidence>
<keyword evidence="3 5" id="KW-0378">Hydrolase</keyword>
<comment type="catalytic activity">
    <reaction evidence="5 6">
        <text>Exonucleolytic cleavage in either 5'- to 3'- or 3'- to 5'-direction to yield nucleoside 5'-phosphates.</text>
        <dbReference type="EC" id="3.1.11.6"/>
    </reaction>
</comment>
<dbReference type="Proteomes" id="UP000886335">
    <property type="component" value="Unassembled WGS sequence"/>
</dbReference>
<organism evidence="10">
    <name type="scientific">Prosthecochloris aestuarii</name>
    <dbReference type="NCBI Taxonomy" id="1102"/>
    <lineage>
        <taxon>Bacteria</taxon>
        <taxon>Pseudomonadati</taxon>
        <taxon>Chlorobiota</taxon>
        <taxon>Chlorobiia</taxon>
        <taxon>Chlorobiales</taxon>
        <taxon>Chlorobiaceae</taxon>
        <taxon>Prosthecochloris</taxon>
    </lineage>
</organism>
<evidence type="ECO:0000256" key="5">
    <source>
        <dbReference type="HAMAP-Rule" id="MF_00378"/>
    </source>
</evidence>
<dbReference type="InterPro" id="IPR025824">
    <property type="entry name" value="OB-fold_nuc-bd_dom"/>
</dbReference>
<evidence type="ECO:0000256" key="2">
    <source>
        <dbReference type="ARBA" id="ARBA00022722"/>
    </source>
</evidence>
<dbReference type="GO" id="GO:0005737">
    <property type="term" value="C:cytoplasm"/>
    <property type="evidence" value="ECO:0007669"/>
    <property type="project" value="UniProtKB-SubCell"/>
</dbReference>
<evidence type="ECO:0000256" key="7">
    <source>
        <dbReference type="SAM" id="MobiDB-lite"/>
    </source>
</evidence>
<protein>
    <recommendedName>
        <fullName evidence="5">Exodeoxyribonuclease 7 large subunit</fullName>
        <ecNumber evidence="5">3.1.11.6</ecNumber>
    </recommendedName>
    <alternativeName>
        <fullName evidence="5">Exodeoxyribonuclease VII large subunit</fullName>
        <shortName evidence="5">Exonuclease VII large subunit</shortName>
    </alternativeName>
</protein>
<feature type="region of interest" description="Disordered" evidence="7">
    <location>
        <begin position="396"/>
        <end position="415"/>
    </location>
</feature>
<dbReference type="EMBL" id="DSBW01000067">
    <property type="protein sequence ID" value="HED30621.1"/>
    <property type="molecule type" value="Genomic_DNA"/>
</dbReference>
<dbReference type="NCBIfam" id="TIGR00237">
    <property type="entry name" value="xseA"/>
    <property type="match status" value="1"/>
</dbReference>
<proteinExistence type="inferred from homology"/>
<dbReference type="Pfam" id="PF13742">
    <property type="entry name" value="tRNA_anti_2"/>
    <property type="match status" value="1"/>
</dbReference>
<dbReference type="AlphaFoldDB" id="A0A831SN05"/>
<comment type="caution">
    <text evidence="10">The sequence shown here is derived from an EMBL/GenBank/DDBJ whole genome shotgun (WGS) entry which is preliminary data.</text>
</comment>
<dbReference type="PANTHER" id="PTHR30008">
    <property type="entry name" value="EXODEOXYRIBONUCLEASE 7 LARGE SUBUNIT"/>
    <property type="match status" value="1"/>
</dbReference>
<evidence type="ECO:0000256" key="3">
    <source>
        <dbReference type="ARBA" id="ARBA00022801"/>
    </source>
</evidence>
<dbReference type="GO" id="GO:0003676">
    <property type="term" value="F:nucleic acid binding"/>
    <property type="evidence" value="ECO:0007669"/>
    <property type="project" value="InterPro"/>
</dbReference>
<dbReference type="GO" id="GO:0006308">
    <property type="term" value="P:DNA catabolic process"/>
    <property type="evidence" value="ECO:0007669"/>
    <property type="project" value="UniProtKB-UniRule"/>
</dbReference>
<dbReference type="InterPro" id="IPR020579">
    <property type="entry name" value="Exonuc_VII_lsu_C"/>
</dbReference>
<dbReference type="HAMAP" id="MF_00378">
    <property type="entry name" value="Exonuc_7_L"/>
    <property type="match status" value="1"/>
</dbReference>
<evidence type="ECO:0000259" key="8">
    <source>
        <dbReference type="Pfam" id="PF02601"/>
    </source>
</evidence>
<feature type="domain" description="OB-fold nucleic acid binding" evidence="9">
    <location>
        <begin position="6"/>
        <end position="97"/>
    </location>
</feature>
<comment type="function">
    <text evidence="5">Bidirectionally degrades single-stranded DNA into large acid-insoluble oligonucleotides, which are then degraded further into small acid-soluble oligonucleotides.</text>
</comment>
<keyword evidence="4 5" id="KW-0269">Exonuclease</keyword>
<reference evidence="10" key="1">
    <citation type="journal article" date="2020" name="mSystems">
        <title>Genome- and Community-Level Interaction Insights into Carbon Utilization and Element Cycling Functions of Hydrothermarchaeota in Hydrothermal Sediment.</title>
        <authorList>
            <person name="Zhou Z."/>
            <person name="Liu Y."/>
            <person name="Xu W."/>
            <person name="Pan J."/>
            <person name="Luo Z.H."/>
            <person name="Li M."/>
        </authorList>
    </citation>
    <scope>NUCLEOTIDE SEQUENCE [LARGE SCALE GENOMIC DNA]</scope>
    <source>
        <strain evidence="10">SpSt-1181</strain>
    </source>
</reference>
<evidence type="ECO:0000256" key="4">
    <source>
        <dbReference type="ARBA" id="ARBA00022839"/>
    </source>
</evidence>
<gene>
    <name evidence="5" type="primary">xseA</name>
    <name evidence="10" type="ORF">ENN50_02790</name>
</gene>
<dbReference type="EC" id="3.1.11.6" evidence="5"/>
<dbReference type="PANTHER" id="PTHR30008:SF0">
    <property type="entry name" value="EXODEOXYRIBONUCLEASE 7 LARGE SUBUNIT"/>
    <property type="match status" value="1"/>
</dbReference>
<accession>A0A831SN05</accession>
<dbReference type="CDD" id="cd04489">
    <property type="entry name" value="ExoVII_LU_OBF"/>
    <property type="match status" value="1"/>
</dbReference>
<sequence length="415" mass="45937">MEEIQSVSELTLEIKRCLEGEFPAVRVKGEVSNYRLPSSGHVYMTLKDDKSQIPAVIWKNLRMRLPFELRDGLELVVSGRIELYPPSGRYQLICTSLTTAGEGELQQAFARLLQKLTTAGYFNAEHKKPLPSAPERIGLITSLTGAVIRDMSDVFRRRFPAAALQLYPVKVQGDGAVENIVEALHFFNAGLPTDKRPEVLIVARGGGSLEDLQAFNEEAVAMAIFNSSIPVISAVGHETDVTIADMVADVRAGTPSIAAELAVPETTELLGWIDNWHERQKKALKTRIEGAEKEIASLLGSYAFNRPRMLCDRMEEQLVYLKRYMSQSAGGKLRHAEQMLLSAGRHLDVLDYRKILDRGFALVKNDKGYITRGKGLGEGDPATIVFADTEIDVSVTHRSDGNGRENAPAQGLRRY</sequence>
<evidence type="ECO:0000259" key="9">
    <source>
        <dbReference type="Pfam" id="PF13742"/>
    </source>
</evidence>
<dbReference type="Pfam" id="PF02601">
    <property type="entry name" value="Exonuc_VII_L"/>
    <property type="match status" value="1"/>
</dbReference>
<evidence type="ECO:0000256" key="6">
    <source>
        <dbReference type="RuleBase" id="RU004355"/>
    </source>
</evidence>
<name>A0A831SN05_PROAE</name>
<comment type="similarity">
    <text evidence="5 6">Belongs to the XseA family.</text>
</comment>
<dbReference type="InterPro" id="IPR003753">
    <property type="entry name" value="Exonuc_VII_L"/>
</dbReference>
<dbReference type="GO" id="GO:0009318">
    <property type="term" value="C:exodeoxyribonuclease VII complex"/>
    <property type="evidence" value="ECO:0007669"/>
    <property type="project" value="UniProtKB-UniRule"/>
</dbReference>
<feature type="domain" description="Exonuclease VII large subunit C-terminal" evidence="8">
    <location>
        <begin position="121"/>
        <end position="337"/>
    </location>
</feature>
<comment type="subcellular location">
    <subcellularLocation>
        <location evidence="5 6">Cytoplasm</location>
    </subcellularLocation>
</comment>
<evidence type="ECO:0000313" key="10">
    <source>
        <dbReference type="EMBL" id="HED30621.1"/>
    </source>
</evidence>
<keyword evidence="2 5" id="KW-0540">Nuclease</keyword>